<dbReference type="EMBL" id="BAABIL010000072">
    <property type="protein sequence ID" value="GAA4966129.1"/>
    <property type="molecule type" value="Genomic_DNA"/>
</dbReference>
<name>A0ABP9HB23_9ACTN</name>
<accession>A0ABP9HB23</accession>
<dbReference type="SUPFAM" id="SSF48452">
    <property type="entry name" value="TPR-like"/>
    <property type="match status" value="1"/>
</dbReference>
<reference evidence="3" key="1">
    <citation type="journal article" date="2019" name="Int. J. Syst. Evol. Microbiol.">
        <title>The Global Catalogue of Microorganisms (GCM) 10K type strain sequencing project: providing services to taxonomists for standard genome sequencing and annotation.</title>
        <authorList>
            <consortium name="The Broad Institute Genomics Platform"/>
            <consortium name="The Broad Institute Genome Sequencing Center for Infectious Disease"/>
            <person name="Wu L."/>
            <person name="Ma J."/>
        </authorList>
    </citation>
    <scope>NUCLEOTIDE SEQUENCE [LARGE SCALE GENOMIC DNA]</scope>
    <source>
        <strain evidence="3">JCM 18126</strain>
    </source>
</reference>
<gene>
    <name evidence="2" type="ORF">GCM10023225_06420</name>
</gene>
<evidence type="ECO:0000313" key="3">
    <source>
        <dbReference type="Proteomes" id="UP001501195"/>
    </source>
</evidence>
<evidence type="ECO:0000256" key="1">
    <source>
        <dbReference type="SAM" id="MobiDB-lite"/>
    </source>
</evidence>
<comment type="caution">
    <text evidence="2">The sequence shown here is derived from an EMBL/GenBank/DDBJ whole genome shotgun (WGS) entry which is preliminary data.</text>
</comment>
<dbReference type="InterPro" id="IPR011990">
    <property type="entry name" value="TPR-like_helical_dom_sf"/>
</dbReference>
<feature type="region of interest" description="Disordered" evidence="1">
    <location>
        <begin position="1"/>
        <end position="30"/>
    </location>
</feature>
<proteinExistence type="predicted"/>
<feature type="compositionally biased region" description="Basic and acidic residues" evidence="1">
    <location>
        <begin position="1"/>
        <end position="22"/>
    </location>
</feature>
<dbReference type="Proteomes" id="UP001501195">
    <property type="component" value="Unassembled WGS sequence"/>
</dbReference>
<dbReference type="RefSeq" id="WP_345710894.1">
    <property type="nucleotide sequence ID" value="NZ_BAABIL010000072.1"/>
</dbReference>
<protein>
    <submittedName>
        <fullName evidence="2">Tetratricopeptide repeat protein</fullName>
    </submittedName>
</protein>
<sequence length="264" mass="28563">MAGELRRNSRPPEHVRAGRADEPALPDDVTGRELDGEARNALRGLAAPNAVVVARHLVMAGRLLDDDAELAWQHARAAQRRAGRIGMVREAAGLAAYRAGHFDAALAELRAAKRLTGDSSHLPIMADCERGLGRPERALDLARSAEVRMLDEGGQVEMLIVAAGARRDLGQAEAAVVALQSPQLRAEGSQQPWQPRLWYAYADALAEVGRAAEAQRWFERAAASDHLGETDAEERLTAYDGITFLDEETDDAENAPVVERPAAD</sequence>
<keyword evidence="3" id="KW-1185">Reference proteome</keyword>
<evidence type="ECO:0000313" key="2">
    <source>
        <dbReference type="EMBL" id="GAA4966129.1"/>
    </source>
</evidence>
<organism evidence="2 3">
    <name type="scientific">Kineococcus glutinatus</name>
    <dbReference type="NCBI Taxonomy" id="1070872"/>
    <lineage>
        <taxon>Bacteria</taxon>
        <taxon>Bacillati</taxon>
        <taxon>Actinomycetota</taxon>
        <taxon>Actinomycetes</taxon>
        <taxon>Kineosporiales</taxon>
        <taxon>Kineosporiaceae</taxon>
        <taxon>Kineococcus</taxon>
    </lineage>
</organism>
<dbReference type="Gene3D" id="1.25.40.10">
    <property type="entry name" value="Tetratricopeptide repeat domain"/>
    <property type="match status" value="1"/>
</dbReference>